<name>A0A2P5XRX3_GOSBA</name>
<evidence type="ECO:0000259" key="9">
    <source>
        <dbReference type="PROSITE" id="PS51704"/>
    </source>
</evidence>
<feature type="domain" description="GP-PDE" evidence="9">
    <location>
        <begin position="43"/>
        <end position="345"/>
    </location>
</feature>
<evidence type="ECO:0000256" key="2">
    <source>
        <dbReference type="ARBA" id="ARBA00012247"/>
    </source>
</evidence>
<evidence type="ECO:0000313" key="10">
    <source>
        <dbReference type="EMBL" id="PPS06085.1"/>
    </source>
</evidence>
<dbReference type="AlphaFoldDB" id="A0A2P5XRX3"/>
<keyword evidence="5" id="KW-0378">Hydrolase</keyword>
<dbReference type="PANTHER" id="PTHR43620:SF7">
    <property type="entry name" value="GLYCEROPHOSPHODIESTER PHOSPHODIESTERASE GDPD5-RELATED"/>
    <property type="match status" value="1"/>
</dbReference>
<reference evidence="10 11" key="1">
    <citation type="submission" date="2015-01" db="EMBL/GenBank/DDBJ databases">
        <title>Genome of allotetraploid Gossypium barbadense reveals genomic plasticity and fiber elongation in cotton evolution.</title>
        <authorList>
            <person name="Chen X."/>
            <person name="Liu X."/>
            <person name="Zhao B."/>
            <person name="Zheng H."/>
            <person name="Hu Y."/>
            <person name="Lu G."/>
            <person name="Yang C."/>
            <person name="Chen J."/>
            <person name="Shan C."/>
            <person name="Zhang L."/>
            <person name="Zhou Y."/>
            <person name="Wang L."/>
            <person name="Guo W."/>
            <person name="Bai Y."/>
            <person name="Ruan J."/>
            <person name="Shangguan X."/>
            <person name="Mao Y."/>
            <person name="Jiang J."/>
            <person name="Zhu Y."/>
            <person name="Lei J."/>
            <person name="Kang H."/>
            <person name="Chen S."/>
            <person name="He X."/>
            <person name="Wang R."/>
            <person name="Wang Y."/>
            <person name="Chen J."/>
            <person name="Wang L."/>
            <person name="Yu S."/>
            <person name="Wang B."/>
            <person name="Wei J."/>
            <person name="Song S."/>
            <person name="Lu X."/>
            <person name="Gao Z."/>
            <person name="Gu W."/>
            <person name="Deng X."/>
            <person name="Ma D."/>
            <person name="Wang S."/>
            <person name="Liang W."/>
            <person name="Fang L."/>
            <person name="Cai C."/>
            <person name="Zhu X."/>
            <person name="Zhou B."/>
            <person name="Zhang Y."/>
            <person name="Chen Z."/>
            <person name="Xu S."/>
            <person name="Zhu R."/>
            <person name="Wang S."/>
            <person name="Zhang T."/>
            <person name="Zhao G."/>
        </authorList>
    </citation>
    <scope>NUCLEOTIDE SEQUENCE [LARGE SCALE GENOMIC DNA]</scope>
    <source>
        <strain evidence="11">cv. Xinhai21</strain>
        <tissue evidence="10">Leaf</tissue>
    </source>
</reference>
<dbReference type="Proteomes" id="UP000239757">
    <property type="component" value="Unassembled WGS sequence"/>
</dbReference>
<evidence type="ECO:0000313" key="11">
    <source>
        <dbReference type="Proteomes" id="UP000239757"/>
    </source>
</evidence>
<sequence>MGSLRGISIAIFVVQALLASVALVSAQGSATPSRWQTLSGEAPVVIARGGFSGIFSDSSFGAYSLALETGPSDVILWCDVQLTKDGAGICFPDLKLDNNSNIATIFSDKPVTYLVNGVSTKGLFSIDYTLKDLGSVYLSQGIYSRTNKFDGNNYQIMTVQDTYTQLKPLGFWLNIQHDAFYAAHNLSMRSFVLSVTRNAKVTVDYISSPEVAFLRNIAPIFRRSSTKVVFLFLGRKDVEPSTNQTYDSLLTNLTFIKTFAAGIIVPKCYIWPVDGALYLQPSTSIVLDAHKEGLEVFASDFYNDVPFSFNYSYDPVAEYLQFVDNGKFSVDGVLTDFPITPAAAIDCFAHIGKNASKQADLLVISNNGASGDYPGCTNMAYSKAIQDGVDVLDCPVQMTKDGIPICLGSINLIESTDIVRTGFSNLTTTVPEIMQSSGIFTYNLSWSDIKSLKPVISSPQSQYKLFRNPKFQNAGKYLQLSEFLRMANTTSSLNGVLISIENAAYLAKQGFGVTDAVLKALNEAGYDKQTTQKVMIQSSSSSVLMKFKGKTNYQLVYKIDEDIGGAQSSTIDDIKRFASAVVISKDSVFPENSAFLAGVTDVVSRLQAANLSVLVQTFRNEFTSQAWDFFSDATVEINSFYVGAGINGVITDFPKTSDRYRRNRCLKRGNKIPTYMSPVPPGSLLQLVTTDYLPPAEAPKPYLTESDVVEPPLPPVAKTTSISTPSGTVAAAPAPNGQPKVAASIIVPLMAMLLAMLKVLLQECSARGKDQFFLVVSPPNSSVNSFYLIIFKPLLLAWLPFDTTYTDSTVSPWTSSLRDCWNLRVSDLLQDEIKLQRRKSRLGARLEIQVNWRREAEPLKKLGFRLGEDDPIDVGDIAVDAQNGNMMWFGDK</sequence>
<keyword evidence="3 8" id="KW-0732">Signal</keyword>
<feature type="domain" description="GP-PDE" evidence="9">
    <location>
        <begin position="361"/>
        <end position="661"/>
    </location>
</feature>
<evidence type="ECO:0000256" key="1">
    <source>
        <dbReference type="ARBA" id="ARBA00007277"/>
    </source>
</evidence>
<evidence type="ECO:0000256" key="5">
    <source>
        <dbReference type="ARBA" id="ARBA00022801"/>
    </source>
</evidence>
<dbReference type="FunFam" id="3.20.20.190:FF:000011">
    <property type="entry name" value="Glycerophosphodiester phosphodiesterase GDPDL3"/>
    <property type="match status" value="1"/>
</dbReference>
<feature type="chain" id="PRO_5015151273" description="glycerophosphodiester phosphodiesterase" evidence="8">
    <location>
        <begin position="27"/>
        <end position="892"/>
    </location>
</feature>
<dbReference type="InterPro" id="IPR017946">
    <property type="entry name" value="PLC-like_Pdiesterase_TIM-brl"/>
</dbReference>
<proteinExistence type="inferred from homology"/>
<gene>
    <name evidence="10" type="ORF">GOBAR_AA14550</name>
</gene>
<dbReference type="GO" id="GO:0006071">
    <property type="term" value="P:glycerol metabolic process"/>
    <property type="evidence" value="ECO:0007669"/>
    <property type="project" value="UniProtKB-KW"/>
</dbReference>
<dbReference type="EMBL" id="KZ664344">
    <property type="protein sequence ID" value="PPS06085.1"/>
    <property type="molecule type" value="Genomic_DNA"/>
</dbReference>
<dbReference type="GO" id="GO:0008889">
    <property type="term" value="F:glycerophosphodiester phosphodiesterase activity"/>
    <property type="evidence" value="ECO:0007669"/>
    <property type="project" value="UniProtKB-EC"/>
</dbReference>
<evidence type="ECO:0000256" key="7">
    <source>
        <dbReference type="ARBA" id="ARBA00047512"/>
    </source>
</evidence>
<dbReference type="Pfam" id="PF03009">
    <property type="entry name" value="GDPD"/>
    <property type="match status" value="2"/>
</dbReference>
<protein>
    <recommendedName>
        <fullName evidence="2">glycerophosphodiester phosphodiesterase</fullName>
        <ecNumber evidence="2">3.1.4.46</ecNumber>
    </recommendedName>
</protein>
<comment type="similarity">
    <text evidence="1">Belongs to the glycerophosphoryl diester phosphodiesterase family.</text>
</comment>
<dbReference type="EC" id="3.1.4.46" evidence="2"/>
<dbReference type="CDD" id="cd08604">
    <property type="entry name" value="GDPD_SHV3_repeat_2"/>
    <property type="match status" value="1"/>
</dbReference>
<feature type="signal peptide" evidence="8">
    <location>
        <begin position="1"/>
        <end position="26"/>
    </location>
</feature>
<organism evidence="10 11">
    <name type="scientific">Gossypium barbadense</name>
    <name type="common">Sea Island cotton</name>
    <name type="synonym">Hibiscus barbadensis</name>
    <dbReference type="NCBI Taxonomy" id="3634"/>
    <lineage>
        <taxon>Eukaryota</taxon>
        <taxon>Viridiplantae</taxon>
        <taxon>Streptophyta</taxon>
        <taxon>Embryophyta</taxon>
        <taxon>Tracheophyta</taxon>
        <taxon>Spermatophyta</taxon>
        <taxon>Magnoliopsida</taxon>
        <taxon>eudicotyledons</taxon>
        <taxon>Gunneridae</taxon>
        <taxon>Pentapetalae</taxon>
        <taxon>rosids</taxon>
        <taxon>malvids</taxon>
        <taxon>Malvales</taxon>
        <taxon>Malvaceae</taxon>
        <taxon>Malvoideae</taxon>
        <taxon>Gossypium</taxon>
    </lineage>
</organism>
<dbReference type="FunFam" id="3.20.20.190:FF:000013">
    <property type="entry name" value="Glycerophosphodiester phosphodiesterase GDPDL3"/>
    <property type="match status" value="1"/>
</dbReference>
<dbReference type="GO" id="GO:0006629">
    <property type="term" value="P:lipid metabolic process"/>
    <property type="evidence" value="ECO:0007669"/>
    <property type="project" value="InterPro"/>
</dbReference>
<dbReference type="CDD" id="cd08603">
    <property type="entry name" value="GDPD_SHV3_repeat_1"/>
    <property type="match status" value="1"/>
</dbReference>
<dbReference type="OrthoDB" id="1058301at2759"/>
<evidence type="ECO:0000256" key="6">
    <source>
        <dbReference type="ARBA" id="ARBA00023180"/>
    </source>
</evidence>
<accession>A0A2P5XRX3</accession>
<dbReference type="Gene3D" id="3.20.20.190">
    <property type="entry name" value="Phosphatidylinositol (PI) phosphodiesterase"/>
    <property type="match status" value="2"/>
</dbReference>
<evidence type="ECO:0000256" key="3">
    <source>
        <dbReference type="ARBA" id="ARBA00022729"/>
    </source>
</evidence>
<dbReference type="InterPro" id="IPR030395">
    <property type="entry name" value="GP_PDE_dom"/>
</dbReference>
<keyword evidence="6" id="KW-0325">Glycoprotein</keyword>
<dbReference type="PROSITE" id="PS51704">
    <property type="entry name" value="GP_PDE"/>
    <property type="match status" value="2"/>
</dbReference>
<dbReference type="PANTHER" id="PTHR43620">
    <property type="entry name" value="GLYCEROPHOSPHORYL DIESTER PHOSPHODIESTERASE"/>
    <property type="match status" value="1"/>
</dbReference>
<comment type="catalytic activity">
    <reaction evidence="7">
        <text>a sn-glycero-3-phosphodiester + H2O = an alcohol + sn-glycerol 3-phosphate + H(+)</text>
        <dbReference type="Rhea" id="RHEA:12969"/>
        <dbReference type="ChEBI" id="CHEBI:15377"/>
        <dbReference type="ChEBI" id="CHEBI:15378"/>
        <dbReference type="ChEBI" id="CHEBI:30879"/>
        <dbReference type="ChEBI" id="CHEBI:57597"/>
        <dbReference type="ChEBI" id="CHEBI:83408"/>
        <dbReference type="EC" id="3.1.4.46"/>
    </reaction>
</comment>
<keyword evidence="4" id="KW-0319">Glycerol metabolism</keyword>
<evidence type="ECO:0000256" key="4">
    <source>
        <dbReference type="ARBA" id="ARBA00022798"/>
    </source>
</evidence>
<evidence type="ECO:0000256" key="8">
    <source>
        <dbReference type="SAM" id="SignalP"/>
    </source>
</evidence>
<dbReference type="SUPFAM" id="SSF51695">
    <property type="entry name" value="PLC-like phosphodiesterases"/>
    <property type="match status" value="2"/>
</dbReference>